<reference evidence="1" key="1">
    <citation type="submission" date="2014-11" db="EMBL/GenBank/DDBJ databases">
        <authorList>
            <person name="Amaro Gonzalez C."/>
        </authorList>
    </citation>
    <scope>NUCLEOTIDE SEQUENCE</scope>
</reference>
<proteinExistence type="predicted"/>
<reference evidence="1" key="2">
    <citation type="journal article" date="2015" name="Fish Shellfish Immunol.">
        <title>Early steps in the European eel (Anguilla anguilla)-Vibrio vulnificus interaction in the gills: Role of the RtxA13 toxin.</title>
        <authorList>
            <person name="Callol A."/>
            <person name="Pajuelo D."/>
            <person name="Ebbesson L."/>
            <person name="Teles M."/>
            <person name="MacKenzie S."/>
            <person name="Amaro C."/>
        </authorList>
    </citation>
    <scope>NUCLEOTIDE SEQUENCE</scope>
</reference>
<dbReference type="EMBL" id="GBXM01052625">
    <property type="protein sequence ID" value="JAH55952.1"/>
    <property type="molecule type" value="Transcribed_RNA"/>
</dbReference>
<name>A0A0E9TR77_ANGAN</name>
<dbReference type="AlphaFoldDB" id="A0A0E9TR77"/>
<protein>
    <submittedName>
        <fullName evidence="1">Uncharacterized protein</fullName>
    </submittedName>
</protein>
<organism evidence="1">
    <name type="scientific">Anguilla anguilla</name>
    <name type="common">European freshwater eel</name>
    <name type="synonym">Muraena anguilla</name>
    <dbReference type="NCBI Taxonomy" id="7936"/>
    <lineage>
        <taxon>Eukaryota</taxon>
        <taxon>Metazoa</taxon>
        <taxon>Chordata</taxon>
        <taxon>Craniata</taxon>
        <taxon>Vertebrata</taxon>
        <taxon>Euteleostomi</taxon>
        <taxon>Actinopterygii</taxon>
        <taxon>Neopterygii</taxon>
        <taxon>Teleostei</taxon>
        <taxon>Anguilliformes</taxon>
        <taxon>Anguillidae</taxon>
        <taxon>Anguilla</taxon>
    </lineage>
</organism>
<accession>A0A0E9TR77</accession>
<sequence>MAIQQVTLHKVMEFGGGGNGTQRGSTFYRKPIFVNVGAKAFSLQ</sequence>
<evidence type="ECO:0000313" key="1">
    <source>
        <dbReference type="EMBL" id="JAH55952.1"/>
    </source>
</evidence>